<accession>A0A166NRZ6</accession>
<dbReference type="STRING" id="436010.A0A166NRZ6"/>
<dbReference type="GO" id="GO:0004132">
    <property type="term" value="F:dCMP deaminase activity"/>
    <property type="evidence" value="ECO:0007669"/>
    <property type="project" value="TreeGrafter"/>
</dbReference>
<name>A0A166NRZ6_9AGAM</name>
<evidence type="ECO:0000256" key="2">
    <source>
        <dbReference type="SAM" id="MobiDB-lite"/>
    </source>
</evidence>
<dbReference type="InterPro" id="IPR015517">
    <property type="entry name" value="dCMP_deaminase-rel"/>
</dbReference>
<dbReference type="Gene3D" id="3.40.50.300">
    <property type="entry name" value="P-loop containing nucleotide triphosphate hydrolases"/>
    <property type="match status" value="1"/>
</dbReference>
<evidence type="ECO:0008006" key="4">
    <source>
        <dbReference type="Google" id="ProtNLM"/>
    </source>
</evidence>
<dbReference type="AlphaFoldDB" id="A0A166NRZ6"/>
<dbReference type="Gene3D" id="3.40.140.10">
    <property type="entry name" value="Cytidine Deaminase, domain 2"/>
    <property type="match status" value="1"/>
</dbReference>
<proteinExistence type="predicted"/>
<evidence type="ECO:0000256" key="1">
    <source>
        <dbReference type="ARBA" id="ARBA00022801"/>
    </source>
</evidence>
<dbReference type="PANTHER" id="PTHR11086:SF18">
    <property type="entry name" value="DEOXYCYTIDYLATE DEAMINASE"/>
    <property type="match status" value="1"/>
</dbReference>
<dbReference type="GO" id="GO:0005737">
    <property type="term" value="C:cytoplasm"/>
    <property type="evidence" value="ECO:0007669"/>
    <property type="project" value="TreeGrafter"/>
</dbReference>
<gene>
    <name evidence="3" type="ORF">FIBSPDRAFT_888134</name>
</gene>
<protein>
    <recommendedName>
        <fullName evidence="4">P-loop containing nucleoside triphosphate hydrolase protein</fullName>
    </recommendedName>
</protein>
<dbReference type="EMBL" id="KV417521">
    <property type="protein sequence ID" value="KZP25318.1"/>
    <property type="molecule type" value="Genomic_DNA"/>
</dbReference>
<keyword evidence="1" id="KW-0378">Hydrolase</keyword>
<sequence length="236" mass="26170">MFIALIGPRSSGKSTIKEYLVNKGFTALALDPHGVDQWYANNKPPKSSTHQTDSPTTDGNSVLIFPSPPALLEYITTRWAADFVTTALNTRDLVALCSRRPAFLLVRVDAPLGLRFIRSGGKANMDLEQFMEEDDHIEFGSGSSGWEQAEDKGLRALRRAVHVHISNIYPAAAQLHTHLDAINLLDPERLRPGWDTYFMTMASLASHRSNCMKRRVGAVLMRAGASAYACMRRKTP</sequence>
<feature type="compositionally biased region" description="Polar residues" evidence="2">
    <location>
        <begin position="44"/>
        <end position="60"/>
    </location>
</feature>
<organism evidence="3">
    <name type="scientific">Athelia psychrophila</name>
    <dbReference type="NCBI Taxonomy" id="1759441"/>
    <lineage>
        <taxon>Eukaryota</taxon>
        <taxon>Fungi</taxon>
        <taxon>Dikarya</taxon>
        <taxon>Basidiomycota</taxon>
        <taxon>Agaricomycotina</taxon>
        <taxon>Agaricomycetes</taxon>
        <taxon>Agaricomycetidae</taxon>
        <taxon>Atheliales</taxon>
        <taxon>Atheliaceae</taxon>
        <taxon>Athelia</taxon>
    </lineage>
</organism>
<dbReference type="OrthoDB" id="6710946at2759"/>
<reference evidence="3" key="1">
    <citation type="journal article" date="2016" name="Mol. Biol. Evol.">
        <title>Comparative Genomics of Early-Diverging Mushroom-Forming Fungi Provides Insights into the Origins of Lignocellulose Decay Capabilities.</title>
        <authorList>
            <person name="Nagy L.G."/>
            <person name="Riley R."/>
            <person name="Tritt A."/>
            <person name="Adam C."/>
            <person name="Daum C."/>
            <person name="Floudas D."/>
            <person name="Sun H."/>
            <person name="Yadav J.S."/>
            <person name="Pangilinan J."/>
            <person name="Larsson K.H."/>
            <person name="Matsuura K."/>
            <person name="Barry K."/>
            <person name="Labutti K."/>
            <person name="Kuo R."/>
            <person name="Ohm R.A."/>
            <person name="Bhattacharya S.S."/>
            <person name="Shirouzu T."/>
            <person name="Yoshinaga Y."/>
            <person name="Martin F.M."/>
            <person name="Grigoriev I.V."/>
            <person name="Hibbett D.S."/>
        </authorList>
    </citation>
    <scope>NUCLEOTIDE SEQUENCE [LARGE SCALE GENOMIC DNA]</scope>
    <source>
        <strain evidence="3">CBS 109695</strain>
    </source>
</reference>
<dbReference type="InterPro" id="IPR027417">
    <property type="entry name" value="P-loop_NTPase"/>
</dbReference>
<evidence type="ECO:0000313" key="3">
    <source>
        <dbReference type="EMBL" id="KZP25318.1"/>
    </source>
</evidence>
<dbReference type="PANTHER" id="PTHR11086">
    <property type="entry name" value="DEOXYCYTIDYLATE DEAMINASE-RELATED"/>
    <property type="match status" value="1"/>
</dbReference>
<feature type="region of interest" description="Disordered" evidence="2">
    <location>
        <begin position="40"/>
        <end position="60"/>
    </location>
</feature>